<gene>
    <name evidence="4" type="ORF">BS50DRAFT_580370</name>
</gene>
<evidence type="ECO:0000313" key="4">
    <source>
        <dbReference type="EMBL" id="PSN58914.1"/>
    </source>
</evidence>
<protein>
    <submittedName>
        <fullName evidence="4">NAD(P)-binding protein</fullName>
    </submittedName>
</protein>
<name>A0A2T2N0G7_CORCC</name>
<evidence type="ECO:0000259" key="3">
    <source>
        <dbReference type="Pfam" id="PF05368"/>
    </source>
</evidence>
<dbReference type="CDD" id="cd05259">
    <property type="entry name" value="PCBER_SDR_a"/>
    <property type="match status" value="1"/>
</dbReference>
<keyword evidence="5" id="KW-1185">Reference proteome</keyword>
<reference evidence="4 5" key="1">
    <citation type="journal article" date="2018" name="Front. Microbiol.">
        <title>Genome-Wide Analysis of Corynespora cassiicola Leaf Fall Disease Putative Effectors.</title>
        <authorList>
            <person name="Lopez D."/>
            <person name="Ribeiro S."/>
            <person name="Label P."/>
            <person name="Fumanal B."/>
            <person name="Venisse J.S."/>
            <person name="Kohler A."/>
            <person name="de Oliveira R.R."/>
            <person name="Labutti K."/>
            <person name="Lipzen A."/>
            <person name="Lail K."/>
            <person name="Bauer D."/>
            <person name="Ohm R.A."/>
            <person name="Barry K.W."/>
            <person name="Spatafora J."/>
            <person name="Grigoriev I.V."/>
            <person name="Martin F.M."/>
            <person name="Pujade-Renaud V."/>
        </authorList>
    </citation>
    <scope>NUCLEOTIDE SEQUENCE [LARGE SCALE GENOMIC DNA]</scope>
    <source>
        <strain evidence="4 5">Philippines</strain>
    </source>
</reference>
<accession>A0A2T2N0G7</accession>
<dbReference type="AlphaFoldDB" id="A0A2T2N0G7"/>
<dbReference type="EMBL" id="KZ678180">
    <property type="protein sequence ID" value="PSN58914.1"/>
    <property type="molecule type" value="Genomic_DNA"/>
</dbReference>
<evidence type="ECO:0000256" key="2">
    <source>
        <dbReference type="ARBA" id="ARBA00023002"/>
    </source>
</evidence>
<evidence type="ECO:0000313" key="5">
    <source>
        <dbReference type="Proteomes" id="UP000240883"/>
    </source>
</evidence>
<dbReference type="Proteomes" id="UP000240883">
    <property type="component" value="Unassembled WGS sequence"/>
</dbReference>
<keyword evidence="1" id="KW-0521">NADP</keyword>
<dbReference type="STRING" id="1448308.A0A2T2N0G7"/>
<dbReference type="InterPro" id="IPR051609">
    <property type="entry name" value="NmrA/Isoflavone_reductase-like"/>
</dbReference>
<dbReference type="OrthoDB" id="9984533at2759"/>
<dbReference type="GO" id="GO:0016491">
    <property type="term" value="F:oxidoreductase activity"/>
    <property type="evidence" value="ECO:0007669"/>
    <property type="project" value="UniProtKB-KW"/>
</dbReference>
<dbReference type="InterPro" id="IPR008030">
    <property type="entry name" value="NmrA-like"/>
</dbReference>
<proteinExistence type="predicted"/>
<sequence length="302" mass="32690">MFDIKNVVIVGAGGNLGPTILQTFLESSSFNISVLSREGSSSTFPPGVNVIRANYQSIDSLKSVLIGQDAVISLVGGNSLGDQKKLIDAAISAGVKRFIPSEFGSNSVDERVRAIVPFLAAKTGTVDYLKSKESIISWTSVITGPFFDWGFKIGFFGNDVSSNTFTMIDGGDAVTTTSTLHQIGLTLVKVLEKADESKNQYVYVASFNLSQKEILTATEKMAGLKWTIMNVTSKDLQESGNSKLERQDFSGIIDLIQAVAFNEAGYGDHRKIGLWNRKLGLPEEDFEDVLRISLAGKLVGEK</sequence>
<dbReference type="Gene3D" id="3.40.50.720">
    <property type="entry name" value="NAD(P)-binding Rossmann-like Domain"/>
    <property type="match status" value="1"/>
</dbReference>
<keyword evidence="2" id="KW-0560">Oxidoreductase</keyword>
<feature type="domain" description="NmrA-like" evidence="3">
    <location>
        <begin position="5"/>
        <end position="238"/>
    </location>
</feature>
<dbReference type="Gene3D" id="3.90.25.10">
    <property type="entry name" value="UDP-galactose 4-epimerase, domain 1"/>
    <property type="match status" value="1"/>
</dbReference>
<dbReference type="PANTHER" id="PTHR47706">
    <property type="entry name" value="NMRA-LIKE FAMILY PROTEIN"/>
    <property type="match status" value="1"/>
</dbReference>
<dbReference type="Pfam" id="PF05368">
    <property type="entry name" value="NmrA"/>
    <property type="match status" value="1"/>
</dbReference>
<dbReference type="PANTHER" id="PTHR47706:SF10">
    <property type="entry name" value="NMRA-LIKE DOMAIN-CONTAINING PROTEIN"/>
    <property type="match status" value="1"/>
</dbReference>
<dbReference type="SUPFAM" id="SSF51735">
    <property type="entry name" value="NAD(P)-binding Rossmann-fold domains"/>
    <property type="match status" value="1"/>
</dbReference>
<dbReference type="InterPro" id="IPR045312">
    <property type="entry name" value="PCBER-like"/>
</dbReference>
<evidence type="ECO:0000256" key="1">
    <source>
        <dbReference type="ARBA" id="ARBA00022857"/>
    </source>
</evidence>
<dbReference type="InterPro" id="IPR036291">
    <property type="entry name" value="NAD(P)-bd_dom_sf"/>
</dbReference>
<organism evidence="4 5">
    <name type="scientific">Corynespora cassiicola Philippines</name>
    <dbReference type="NCBI Taxonomy" id="1448308"/>
    <lineage>
        <taxon>Eukaryota</taxon>
        <taxon>Fungi</taxon>
        <taxon>Dikarya</taxon>
        <taxon>Ascomycota</taxon>
        <taxon>Pezizomycotina</taxon>
        <taxon>Dothideomycetes</taxon>
        <taxon>Pleosporomycetidae</taxon>
        <taxon>Pleosporales</taxon>
        <taxon>Corynesporascaceae</taxon>
        <taxon>Corynespora</taxon>
    </lineage>
</organism>